<comment type="subcellular location">
    <subcellularLocation>
        <location evidence="1">Cytoplasm</location>
    </subcellularLocation>
</comment>
<name>A0A1C0ACJ1_9FIRM</name>
<proteinExistence type="predicted"/>
<reference evidence="6" key="1">
    <citation type="submission" date="2016-07" db="EMBL/GenBank/DDBJ databases">
        <authorList>
            <person name="Florea S."/>
            <person name="Webb J.S."/>
            <person name="Jaromczyk J."/>
            <person name="Schardl C.L."/>
        </authorList>
    </citation>
    <scope>NUCLEOTIDE SEQUENCE [LARGE SCALE GENOMIC DNA]</scope>
    <source>
        <strain evidence="6">Z6</strain>
    </source>
</reference>
<dbReference type="NCBIfam" id="TIGR01003">
    <property type="entry name" value="PTS_HPr_family"/>
    <property type="match status" value="1"/>
</dbReference>
<dbReference type="Proteomes" id="UP000093514">
    <property type="component" value="Unassembled WGS sequence"/>
</dbReference>
<dbReference type="EMBL" id="LWDV01000006">
    <property type="protein sequence ID" value="OCL28085.1"/>
    <property type="molecule type" value="Genomic_DNA"/>
</dbReference>
<dbReference type="SUPFAM" id="SSF55594">
    <property type="entry name" value="HPr-like"/>
    <property type="match status" value="1"/>
</dbReference>
<keyword evidence="3" id="KW-0598">Phosphotransferase system</keyword>
<dbReference type="GO" id="GO:0009401">
    <property type="term" value="P:phosphoenolpyruvate-dependent sugar phosphotransferase system"/>
    <property type="evidence" value="ECO:0007669"/>
    <property type="project" value="UniProtKB-KW"/>
</dbReference>
<dbReference type="PRINTS" id="PR00107">
    <property type="entry name" value="PHOSPHOCPHPR"/>
</dbReference>
<organism evidence="5 6">
    <name type="scientific">Orenia metallireducens</name>
    <dbReference type="NCBI Taxonomy" id="1413210"/>
    <lineage>
        <taxon>Bacteria</taxon>
        <taxon>Bacillati</taxon>
        <taxon>Bacillota</taxon>
        <taxon>Clostridia</taxon>
        <taxon>Halanaerobiales</taxon>
        <taxon>Halobacteroidaceae</taxon>
        <taxon>Orenia</taxon>
    </lineage>
</organism>
<sequence length="140" mass="15433">MVERKVRFHNEFNLHARPASILVEEAEKYSSQIKIIKGNQEADAKSILGLICLAVKDGEELIIQAKGDDAKVAVDRIADLIGNKLRILSHLQDKKAVAQELGDEISKYTVPNPAEVVSMIGKGVRKTMKSIGIDVEEDII</sequence>
<evidence type="ECO:0000313" key="5">
    <source>
        <dbReference type="EMBL" id="OCL28085.1"/>
    </source>
</evidence>
<keyword evidence="2" id="KW-0963">Cytoplasm</keyword>
<dbReference type="PROSITE" id="PS51350">
    <property type="entry name" value="PTS_HPR_DOM"/>
    <property type="match status" value="1"/>
</dbReference>
<gene>
    <name evidence="5" type="ORF">U472_02495</name>
</gene>
<protein>
    <recommendedName>
        <fullName evidence="4">HPr domain-containing protein</fullName>
    </recommendedName>
</protein>
<dbReference type="InterPro" id="IPR050399">
    <property type="entry name" value="HPr"/>
</dbReference>
<evidence type="ECO:0000313" key="6">
    <source>
        <dbReference type="Proteomes" id="UP000093514"/>
    </source>
</evidence>
<evidence type="ECO:0000256" key="3">
    <source>
        <dbReference type="ARBA" id="ARBA00022683"/>
    </source>
</evidence>
<comment type="caution">
    <text evidence="5">The sequence shown here is derived from an EMBL/GenBank/DDBJ whole genome shotgun (WGS) entry which is preliminary data.</text>
</comment>
<evidence type="ECO:0000259" key="4">
    <source>
        <dbReference type="PROSITE" id="PS51350"/>
    </source>
</evidence>
<accession>A0A1C0ACJ1</accession>
<reference evidence="5 6" key="2">
    <citation type="submission" date="2016-08" db="EMBL/GenBank/DDBJ databases">
        <title>Orenia metallireducens sp. nov. strain Z6, a Novel Metal-reducing Firmicute from the Deep Subsurface.</title>
        <authorList>
            <person name="Maxim B.I."/>
            <person name="Kenneth K."/>
            <person name="Flynn T.M."/>
            <person name="Oloughlin E.J."/>
            <person name="Locke R.A."/>
            <person name="Weber J.R."/>
            <person name="Egan S.M."/>
            <person name="Mackie R.I."/>
            <person name="Cann I.K."/>
        </authorList>
    </citation>
    <scope>NUCLEOTIDE SEQUENCE [LARGE SCALE GENOMIC DNA]</scope>
    <source>
        <strain evidence="5 6">Z6</strain>
    </source>
</reference>
<dbReference type="InterPro" id="IPR035895">
    <property type="entry name" value="HPr-like_sf"/>
</dbReference>
<dbReference type="PANTHER" id="PTHR33705">
    <property type="entry name" value="PHOSPHOCARRIER PROTEIN HPR"/>
    <property type="match status" value="1"/>
</dbReference>
<dbReference type="AlphaFoldDB" id="A0A1C0ACJ1"/>
<dbReference type="Gene3D" id="3.30.1340.10">
    <property type="entry name" value="HPr-like"/>
    <property type="match status" value="1"/>
</dbReference>
<evidence type="ECO:0000256" key="1">
    <source>
        <dbReference type="ARBA" id="ARBA00004496"/>
    </source>
</evidence>
<dbReference type="GO" id="GO:0005737">
    <property type="term" value="C:cytoplasm"/>
    <property type="evidence" value="ECO:0007669"/>
    <property type="project" value="UniProtKB-SubCell"/>
</dbReference>
<dbReference type="Pfam" id="PF00381">
    <property type="entry name" value="PTS-HPr"/>
    <property type="match status" value="1"/>
</dbReference>
<dbReference type="PANTHER" id="PTHR33705:SF2">
    <property type="entry name" value="PHOSPHOCARRIER PROTEIN NPR"/>
    <property type="match status" value="1"/>
</dbReference>
<dbReference type="RefSeq" id="WP_068715177.1">
    <property type="nucleotide sequence ID" value="NZ_LWDV01000006.1"/>
</dbReference>
<dbReference type="OrthoDB" id="9809047at2"/>
<feature type="domain" description="HPr" evidence="4">
    <location>
        <begin position="1"/>
        <end position="91"/>
    </location>
</feature>
<dbReference type="InterPro" id="IPR000032">
    <property type="entry name" value="HPr-like"/>
</dbReference>
<keyword evidence="6" id="KW-1185">Reference proteome</keyword>
<dbReference type="CDD" id="cd00367">
    <property type="entry name" value="PTS-HPr_like"/>
    <property type="match status" value="1"/>
</dbReference>
<evidence type="ECO:0000256" key="2">
    <source>
        <dbReference type="ARBA" id="ARBA00022490"/>
    </source>
</evidence>